<proteinExistence type="predicted"/>
<reference evidence="1" key="1">
    <citation type="submission" date="2020-11" db="EMBL/GenBank/DDBJ databases">
        <title>Gallibacterium anatis 1637, full genome, WGS.</title>
        <authorList>
            <person name="Laishevtcev A.I."/>
            <person name="Yakimova E.A."/>
            <person name="Petkovich D."/>
            <person name="Stepanova T.V."/>
            <person name="Kalendr R.S."/>
            <person name="Rubalsky E.O."/>
            <person name="Zulkarneev E.R."/>
            <person name="Aleshkin A.V."/>
        </authorList>
    </citation>
    <scope>NUCLEOTIDE SEQUENCE</scope>
    <source>
        <strain evidence="1">1637</strain>
    </source>
</reference>
<dbReference type="EMBL" id="JADION010000015">
    <property type="protein sequence ID" value="MBF4102576.1"/>
    <property type="molecule type" value="Genomic_DNA"/>
</dbReference>
<comment type="caution">
    <text evidence="1">The sequence shown here is derived from an EMBL/GenBank/DDBJ whole genome shotgun (WGS) entry which is preliminary data.</text>
</comment>
<evidence type="ECO:0000313" key="1">
    <source>
        <dbReference type="EMBL" id="MBF4102576.1"/>
    </source>
</evidence>
<organism evidence="1">
    <name type="scientific">Gallibacterium anatis</name>
    <dbReference type="NCBI Taxonomy" id="750"/>
    <lineage>
        <taxon>Bacteria</taxon>
        <taxon>Pseudomonadati</taxon>
        <taxon>Pseudomonadota</taxon>
        <taxon>Gammaproteobacteria</taxon>
        <taxon>Pasteurellales</taxon>
        <taxon>Pasteurellaceae</taxon>
        <taxon>Gallibacterium</taxon>
    </lineage>
</organism>
<dbReference type="AlphaFoldDB" id="A0A930Y531"/>
<gene>
    <name evidence="1" type="ORF">INT80_06560</name>
</gene>
<accession>A0A930Y531</accession>
<sequence length="36" mass="4579">MPLIYEIRQRQNASTFYQEFEWLATRWKKKLLKAYK</sequence>
<protein>
    <submittedName>
        <fullName evidence="1">DUF4760 domain-containing protein</fullName>
    </submittedName>
</protein>
<dbReference type="Pfam" id="PF15956">
    <property type="entry name" value="DUF4760"/>
    <property type="match status" value="1"/>
</dbReference>
<name>A0A930Y531_9PAST</name>
<dbReference type="InterPro" id="IPR031876">
    <property type="entry name" value="DUF4760"/>
</dbReference>